<feature type="signal peptide" evidence="1">
    <location>
        <begin position="1"/>
        <end position="19"/>
    </location>
</feature>
<accession>A0A7Y8Y6A9</accession>
<keyword evidence="3" id="KW-1185">Reference proteome</keyword>
<evidence type="ECO:0000313" key="2">
    <source>
        <dbReference type="EMBL" id="NYA72718.1"/>
    </source>
</evidence>
<dbReference type="AlphaFoldDB" id="A0A7Y8Y6A9"/>
<dbReference type="InterPro" id="IPR046732">
    <property type="entry name" value="DUF6624"/>
</dbReference>
<dbReference type="EMBL" id="JACBJI010000011">
    <property type="protein sequence ID" value="NYA72718.1"/>
    <property type="molecule type" value="Genomic_DNA"/>
</dbReference>
<name>A0A7Y8Y6A9_9FLAO</name>
<proteinExistence type="predicted"/>
<comment type="caution">
    <text evidence="2">The sequence shown here is derived from an EMBL/GenBank/DDBJ whole genome shotgun (WGS) entry which is preliminary data.</text>
</comment>
<evidence type="ECO:0000256" key="1">
    <source>
        <dbReference type="SAM" id="SignalP"/>
    </source>
</evidence>
<feature type="chain" id="PRO_5030530128" description="Lipoprotein" evidence="1">
    <location>
        <begin position="20"/>
        <end position="327"/>
    </location>
</feature>
<dbReference type="Proteomes" id="UP000535020">
    <property type="component" value="Unassembled WGS sequence"/>
</dbReference>
<dbReference type="RefSeq" id="WP_176007529.1">
    <property type="nucleotide sequence ID" value="NZ_JABWMI010000026.1"/>
</dbReference>
<dbReference type="Pfam" id="PF20329">
    <property type="entry name" value="DUF6624"/>
    <property type="match status" value="1"/>
</dbReference>
<evidence type="ECO:0008006" key="4">
    <source>
        <dbReference type="Google" id="ProtNLM"/>
    </source>
</evidence>
<organism evidence="2 3">
    <name type="scientific">Flavobacterium agri</name>
    <dbReference type="NCBI Taxonomy" id="2743471"/>
    <lineage>
        <taxon>Bacteria</taxon>
        <taxon>Pseudomonadati</taxon>
        <taxon>Bacteroidota</taxon>
        <taxon>Flavobacteriia</taxon>
        <taxon>Flavobacteriales</taxon>
        <taxon>Flavobacteriaceae</taxon>
        <taxon>Flavobacterium</taxon>
    </lineage>
</organism>
<gene>
    <name evidence="2" type="ORF">HZF10_17455</name>
</gene>
<keyword evidence="1" id="KW-0732">Signal</keyword>
<reference evidence="2 3" key="1">
    <citation type="submission" date="2020-07" db="EMBL/GenBank/DDBJ databases">
        <authorList>
            <person name="Sun Q."/>
        </authorList>
    </citation>
    <scope>NUCLEOTIDE SEQUENCE [LARGE SCALE GENOMIC DNA]</scope>
    <source>
        <strain evidence="2 3">MAH-1</strain>
    </source>
</reference>
<protein>
    <recommendedName>
        <fullName evidence="4">Lipoprotein</fullName>
    </recommendedName>
</protein>
<evidence type="ECO:0000313" key="3">
    <source>
        <dbReference type="Proteomes" id="UP000535020"/>
    </source>
</evidence>
<sequence>MKPIYLSVCALLGAFSVCAQNGPSNYQENIKKAEEFYNSKDYKNSGLFYSKAFSLEKNARELDRYNAACSWSLANVRDSSFVQLSKIAATYSDHEHASQDTDLDNLHSDKRWEKWLDQVKENHEKAEAKIDRPLMAKLEQVLKDDAEPIREWMAAEKQYGVRSAEALEKKRIMKDKHAANQAIVSKILDEKGFPSQDAVGGYGVTAVFLTIQHADQATREKYMPMLREAAKKGDLPNSSYALLKDRTDLGQGKKQTYGSQIVTDPDTGKSYVRPLEDPENVDKRRATVGLQPMAEYVKRWNITWDAKQYAKDLPQIEMLDKKLSAEN</sequence>